<dbReference type="Proteomes" id="UP000192257">
    <property type="component" value="Unassembled WGS sequence"/>
</dbReference>
<accession>A0A1X0NJX3</accession>
<dbReference type="OrthoDB" id="243038at2759"/>
<name>A0A1X0NJX3_9TRYP</name>
<organism evidence="2 3">
    <name type="scientific">Trypanosoma theileri</name>
    <dbReference type="NCBI Taxonomy" id="67003"/>
    <lineage>
        <taxon>Eukaryota</taxon>
        <taxon>Discoba</taxon>
        <taxon>Euglenozoa</taxon>
        <taxon>Kinetoplastea</taxon>
        <taxon>Metakinetoplastina</taxon>
        <taxon>Trypanosomatida</taxon>
        <taxon>Trypanosomatidae</taxon>
        <taxon>Trypanosoma</taxon>
    </lineage>
</organism>
<dbReference type="RefSeq" id="XP_028878874.1">
    <property type="nucleotide sequence ID" value="XM_029029886.1"/>
</dbReference>
<feature type="compositionally biased region" description="Basic and acidic residues" evidence="1">
    <location>
        <begin position="401"/>
        <end position="418"/>
    </location>
</feature>
<gene>
    <name evidence="2" type="ORF">TM35_000411780</name>
</gene>
<feature type="compositionally biased region" description="Low complexity" evidence="1">
    <location>
        <begin position="344"/>
        <end position="355"/>
    </location>
</feature>
<dbReference type="AlphaFoldDB" id="A0A1X0NJX3"/>
<dbReference type="EMBL" id="NBCO01000041">
    <property type="protein sequence ID" value="ORC84808.1"/>
    <property type="molecule type" value="Genomic_DNA"/>
</dbReference>
<feature type="region of interest" description="Disordered" evidence="1">
    <location>
        <begin position="519"/>
        <end position="581"/>
    </location>
</feature>
<protein>
    <recommendedName>
        <fullName evidence="4">EF-hand domain-containing protein</fullName>
    </recommendedName>
</protein>
<feature type="region of interest" description="Disordered" evidence="1">
    <location>
        <begin position="181"/>
        <end position="361"/>
    </location>
</feature>
<reference evidence="2 3" key="1">
    <citation type="submission" date="2017-03" db="EMBL/GenBank/DDBJ databases">
        <title>An alternative strategy for trypanosome survival in the mammalian bloodstream revealed through genome and transcriptome analysis of the ubiquitous bovine parasite Trypanosoma (Megatrypanum) theileri.</title>
        <authorList>
            <person name="Kelly S."/>
            <person name="Ivens A."/>
            <person name="Mott A."/>
            <person name="O'Neill E."/>
            <person name="Emms D."/>
            <person name="Macleod O."/>
            <person name="Voorheis P."/>
            <person name="Matthews J."/>
            <person name="Matthews K."/>
            <person name="Carrington M."/>
        </authorList>
    </citation>
    <scope>NUCLEOTIDE SEQUENCE [LARGE SCALE GENOMIC DNA]</scope>
    <source>
        <strain evidence="2">Edinburgh</strain>
    </source>
</reference>
<keyword evidence="3" id="KW-1185">Reference proteome</keyword>
<evidence type="ECO:0008006" key="4">
    <source>
        <dbReference type="Google" id="ProtNLM"/>
    </source>
</evidence>
<dbReference type="VEuPathDB" id="TriTrypDB:TM35_000411780"/>
<evidence type="ECO:0000313" key="2">
    <source>
        <dbReference type="EMBL" id="ORC84808.1"/>
    </source>
</evidence>
<dbReference type="GeneID" id="39989666"/>
<feature type="compositionally biased region" description="Polar residues" evidence="1">
    <location>
        <begin position="522"/>
        <end position="536"/>
    </location>
</feature>
<feature type="region of interest" description="Disordered" evidence="1">
    <location>
        <begin position="377"/>
        <end position="431"/>
    </location>
</feature>
<feature type="compositionally biased region" description="Basic and acidic residues" evidence="1">
    <location>
        <begin position="121"/>
        <end position="141"/>
    </location>
</feature>
<sequence>MSESGSIMFFEQSDHGSAKSAVPPSSHSHKEAMKTSKPVLNRPPLHQSTRRDMQHPAVPSPKRHRSNGTSNVVAAEHDDAASDYSESIQFHTEGASRNLSLASMPALPPVKYPPLNTVQNESKRDSCDSSRRQSDYPKIEGADESINFHVEGANSSQQQDVMEQAGISRNDSIMFHVVDDPLSEDPANKVSTKEDKPFATPKDTYGHHVDSSASTIVFETVEKSEAREEEEEEKKGEAPVVSDAAKLDSVPHTSTQAPVANPPLSSSVTGVSMKDKMEKRPSSRRKTLPPPKAQGLSSTGEKNELVKATSMPVLIGSSKGKNIPSSGTQSATERNETIPTTPPSSKGKVKSNSVKTKGKSEETLQANAKVETKTHFHVTVPPSVSSDGVKPPVRKSSIGNGKEEQKKLQPETKDEMESSFHSGESSPHAAGVAPVPYPSTMNGPSVPSLFSLEDGIIQAKMYTEHWRMFNDIQREEIAALVRRIIEARKADTIPEVMEGVNRRQATEASTLSGFVDIFNRKGTPQDNNNRMSSTRNDIPMPSSRDVYPHKMRPQPVLRTSSSQNLSSPTHIMREKKKRSISLKKDMQASRRNNVDKGVFSFGDKSSQWNTAAAKMAQSLSIVWPPKSKDALFFITGSRLTQQQCEEFYEAVILQASSSERVHAEVERATKEVDAIEEKKKRNPMRKKPVPTRTTILRKAFNLIDVDQKGVILATDIPAMRRLLEGERQRIEEIANGGEASKTVLGRARNEQRILKGNIDARRPLERIKEDAAFSSSSSSSSSTAAIVSESLLYAFVLDVILPLLTASGFLEFDFTTLGLLVFGSVSLGGINTNPELIKWREAALKFFEALA</sequence>
<feature type="compositionally biased region" description="Polar residues" evidence="1">
    <location>
        <begin position="557"/>
        <end position="569"/>
    </location>
</feature>
<feature type="compositionally biased region" description="Polar residues" evidence="1">
    <location>
        <begin position="251"/>
        <end position="270"/>
    </location>
</feature>
<proteinExistence type="predicted"/>
<evidence type="ECO:0000256" key="1">
    <source>
        <dbReference type="SAM" id="MobiDB-lite"/>
    </source>
</evidence>
<evidence type="ECO:0000313" key="3">
    <source>
        <dbReference type="Proteomes" id="UP000192257"/>
    </source>
</evidence>
<feature type="region of interest" description="Disordered" evidence="1">
    <location>
        <begin position="1"/>
        <end position="74"/>
    </location>
</feature>
<feature type="compositionally biased region" description="Polar residues" evidence="1">
    <location>
        <begin position="319"/>
        <end position="332"/>
    </location>
</feature>
<comment type="caution">
    <text evidence="2">The sequence shown here is derived from an EMBL/GenBank/DDBJ whole genome shotgun (WGS) entry which is preliminary data.</text>
</comment>
<feature type="region of interest" description="Disordered" evidence="1">
    <location>
        <begin position="110"/>
        <end position="145"/>
    </location>
</feature>